<gene>
    <name evidence="3" type="ORF">ACFQBT_01970</name>
</gene>
<feature type="domain" description="AB hydrolase-1" evidence="2">
    <location>
        <begin position="33"/>
        <end position="258"/>
    </location>
</feature>
<dbReference type="GO" id="GO:0016787">
    <property type="term" value="F:hydrolase activity"/>
    <property type="evidence" value="ECO:0007669"/>
    <property type="project" value="UniProtKB-KW"/>
</dbReference>
<dbReference type="RefSeq" id="WP_377825309.1">
    <property type="nucleotide sequence ID" value="NZ_JBHSWJ010000002.1"/>
</dbReference>
<organism evidence="3 4">
    <name type="scientific">Branchiibius cervicis</name>
    <dbReference type="NCBI Taxonomy" id="908252"/>
    <lineage>
        <taxon>Bacteria</taxon>
        <taxon>Bacillati</taxon>
        <taxon>Actinomycetota</taxon>
        <taxon>Actinomycetes</taxon>
        <taxon>Micrococcales</taxon>
        <taxon>Dermacoccaceae</taxon>
        <taxon>Branchiibius</taxon>
    </lineage>
</organism>
<dbReference type="SUPFAM" id="SSF53474">
    <property type="entry name" value="alpha/beta-Hydrolases"/>
    <property type="match status" value="1"/>
</dbReference>
<dbReference type="InterPro" id="IPR000073">
    <property type="entry name" value="AB_hydrolase_1"/>
</dbReference>
<evidence type="ECO:0000313" key="3">
    <source>
        <dbReference type="EMBL" id="MFC6712681.1"/>
    </source>
</evidence>
<keyword evidence="4" id="KW-1185">Reference proteome</keyword>
<dbReference type="InterPro" id="IPR050266">
    <property type="entry name" value="AB_hydrolase_sf"/>
</dbReference>
<dbReference type="InterPro" id="IPR029058">
    <property type="entry name" value="AB_hydrolase_fold"/>
</dbReference>
<accession>A0ABW2ANZ0</accession>
<protein>
    <submittedName>
        <fullName evidence="3">Alpha/beta fold hydrolase</fullName>
    </submittedName>
</protein>
<keyword evidence="1 3" id="KW-0378">Hydrolase</keyword>
<dbReference type="EMBL" id="JBHSWJ010000002">
    <property type="protein sequence ID" value="MFC6712681.1"/>
    <property type="molecule type" value="Genomic_DNA"/>
</dbReference>
<comment type="caution">
    <text evidence="3">The sequence shown here is derived from an EMBL/GenBank/DDBJ whole genome shotgun (WGS) entry which is preliminary data.</text>
</comment>
<proteinExistence type="predicted"/>
<evidence type="ECO:0000256" key="1">
    <source>
        <dbReference type="ARBA" id="ARBA00022801"/>
    </source>
</evidence>
<reference evidence="4" key="1">
    <citation type="journal article" date="2019" name="Int. J. Syst. Evol. Microbiol.">
        <title>The Global Catalogue of Microorganisms (GCM) 10K type strain sequencing project: providing services to taxonomists for standard genome sequencing and annotation.</title>
        <authorList>
            <consortium name="The Broad Institute Genomics Platform"/>
            <consortium name="The Broad Institute Genome Sequencing Center for Infectious Disease"/>
            <person name="Wu L."/>
            <person name="Ma J."/>
        </authorList>
    </citation>
    <scope>NUCLEOTIDE SEQUENCE [LARGE SCALE GENOMIC DNA]</scope>
    <source>
        <strain evidence="4">NBRC 106593</strain>
    </source>
</reference>
<evidence type="ECO:0000259" key="2">
    <source>
        <dbReference type="Pfam" id="PF12697"/>
    </source>
</evidence>
<evidence type="ECO:0000313" key="4">
    <source>
        <dbReference type="Proteomes" id="UP001596356"/>
    </source>
</evidence>
<dbReference type="Pfam" id="PF12697">
    <property type="entry name" value="Abhydrolase_6"/>
    <property type="match status" value="1"/>
</dbReference>
<dbReference type="PANTHER" id="PTHR43798:SF31">
    <property type="entry name" value="AB HYDROLASE SUPERFAMILY PROTEIN YCLE"/>
    <property type="match status" value="1"/>
</dbReference>
<dbReference type="Gene3D" id="3.40.50.1820">
    <property type="entry name" value="alpha/beta hydrolase"/>
    <property type="match status" value="1"/>
</dbReference>
<dbReference type="Proteomes" id="UP001596356">
    <property type="component" value="Unassembled WGS sequence"/>
</dbReference>
<name>A0ABW2ANZ0_9MICO</name>
<sequence length="450" mass="48001">MRIPCVRRIQLRIRGDAERQRRDGDPLSRLTAVALPGLGLDAHYFDQLAVGLRSQDIDLLALDLRDAGSVHDLTSSVIARIAAEVRGQWILIGHSMGGKIASSVAARTLSGQIGLFGLLGTVLLAPSPPTPEPMDEDRRDTMLDWAADGSIGSSSAAEFIAQNVAAPLPSADRQRVLDSVTGCPANAWQQWLTTGSKEDISEQVGTLPLPALILGGDQDEDLGAGAQPGLHAGTYPRASYVTVPDCGHLIALEQPAFLLSRVLDFIRTRVRSAPEVPDQWCALLASERTIPAVRRSLALRAIPDDPAYAPSVLSPQQLTTLRLLADVVVPQSGPAIDVAARVDAQLARGEGDGWRPNGQPADPQAYQAGLDHLADTQIDRGTVEALIDDAWFEDARVDLVRQWLGHPASMARIGYDGFAAGSIATVGRGFHLIGPGERDAWEPSELGTAL</sequence>
<dbReference type="PANTHER" id="PTHR43798">
    <property type="entry name" value="MONOACYLGLYCEROL LIPASE"/>
    <property type="match status" value="1"/>
</dbReference>